<gene>
    <name evidence="2" type="ORF">BCIN_11g03210</name>
</gene>
<protein>
    <recommendedName>
        <fullName evidence="4">Ring finger domain protein</fullName>
    </recommendedName>
</protein>
<dbReference type="GeneID" id="5437417"/>
<dbReference type="PANTHER" id="PTHR39150">
    <property type="entry name" value="54S RIBOSOMAL PROTEIN L28, MITOCHONDRIAL"/>
    <property type="match status" value="1"/>
</dbReference>
<feature type="compositionally biased region" description="Polar residues" evidence="1">
    <location>
        <begin position="33"/>
        <end position="43"/>
    </location>
</feature>
<evidence type="ECO:0000313" key="3">
    <source>
        <dbReference type="Proteomes" id="UP000001798"/>
    </source>
</evidence>
<evidence type="ECO:0008006" key="4">
    <source>
        <dbReference type="Google" id="ProtNLM"/>
    </source>
</evidence>
<dbReference type="KEGG" id="bfu:BCIN_11g03210"/>
<reference evidence="2 3" key="3">
    <citation type="journal article" date="2017" name="Mol. Plant Pathol.">
        <title>A gapless genome sequence of the fungus Botrytis cinerea.</title>
        <authorList>
            <person name="Van Kan J.A."/>
            <person name="Stassen J.H."/>
            <person name="Mosbach A."/>
            <person name="Van Der Lee T.A."/>
            <person name="Faino L."/>
            <person name="Farmer A.D."/>
            <person name="Papasotiriou D.G."/>
            <person name="Zhou S."/>
            <person name="Seidl M.F."/>
            <person name="Cottam E."/>
            <person name="Edel D."/>
            <person name="Hahn M."/>
            <person name="Schwartz D.C."/>
            <person name="Dietrich R.A."/>
            <person name="Widdison S."/>
            <person name="Scalliet G."/>
        </authorList>
    </citation>
    <scope>NUCLEOTIDE SEQUENCE [LARGE SCALE GENOMIC DNA]</scope>
    <source>
        <strain evidence="2 3">B05.10</strain>
    </source>
</reference>
<proteinExistence type="predicted"/>
<dbReference type="GO" id="GO:0032543">
    <property type="term" value="P:mitochondrial translation"/>
    <property type="evidence" value="ECO:0007669"/>
    <property type="project" value="InterPro"/>
</dbReference>
<evidence type="ECO:0000313" key="2">
    <source>
        <dbReference type="EMBL" id="ATZ55014.1"/>
    </source>
</evidence>
<evidence type="ECO:0000256" key="1">
    <source>
        <dbReference type="SAM" id="MobiDB-lite"/>
    </source>
</evidence>
<dbReference type="RefSeq" id="XP_024551741.1">
    <property type="nucleotide sequence ID" value="XM_024695938.1"/>
</dbReference>
<reference evidence="2 3" key="1">
    <citation type="journal article" date="2011" name="PLoS Genet.">
        <title>Genomic analysis of the necrotrophic fungal pathogens Sclerotinia sclerotiorum and Botrytis cinerea.</title>
        <authorList>
            <person name="Amselem J."/>
            <person name="Cuomo C.A."/>
            <person name="van Kan J.A."/>
            <person name="Viaud M."/>
            <person name="Benito E.P."/>
            <person name="Couloux A."/>
            <person name="Coutinho P.M."/>
            <person name="de Vries R.P."/>
            <person name="Dyer P.S."/>
            <person name="Fillinger S."/>
            <person name="Fournier E."/>
            <person name="Gout L."/>
            <person name="Hahn M."/>
            <person name="Kohn L."/>
            <person name="Lapalu N."/>
            <person name="Plummer K.M."/>
            <person name="Pradier J.M."/>
            <person name="Quevillon E."/>
            <person name="Sharon A."/>
            <person name="Simon A."/>
            <person name="ten Have A."/>
            <person name="Tudzynski B."/>
            <person name="Tudzynski P."/>
            <person name="Wincker P."/>
            <person name="Andrew M."/>
            <person name="Anthouard V."/>
            <person name="Beever R.E."/>
            <person name="Beffa R."/>
            <person name="Benoit I."/>
            <person name="Bouzid O."/>
            <person name="Brault B."/>
            <person name="Chen Z."/>
            <person name="Choquer M."/>
            <person name="Collemare J."/>
            <person name="Cotton P."/>
            <person name="Danchin E.G."/>
            <person name="Da Silva C."/>
            <person name="Gautier A."/>
            <person name="Giraud C."/>
            <person name="Giraud T."/>
            <person name="Gonzalez C."/>
            <person name="Grossetete S."/>
            <person name="Guldener U."/>
            <person name="Henrissat B."/>
            <person name="Howlett B.J."/>
            <person name="Kodira C."/>
            <person name="Kretschmer M."/>
            <person name="Lappartient A."/>
            <person name="Leroch M."/>
            <person name="Levis C."/>
            <person name="Mauceli E."/>
            <person name="Neuveglise C."/>
            <person name="Oeser B."/>
            <person name="Pearson M."/>
            <person name="Poulain J."/>
            <person name="Poussereau N."/>
            <person name="Quesneville H."/>
            <person name="Rascle C."/>
            <person name="Schumacher J."/>
            <person name="Segurens B."/>
            <person name="Sexton A."/>
            <person name="Silva E."/>
            <person name="Sirven C."/>
            <person name="Soanes D.M."/>
            <person name="Talbot N.J."/>
            <person name="Templeton M."/>
            <person name="Yandava C."/>
            <person name="Yarden O."/>
            <person name="Zeng Q."/>
            <person name="Rollins J.A."/>
            <person name="Lebrun M.H."/>
            <person name="Dickman M."/>
        </authorList>
    </citation>
    <scope>NUCLEOTIDE SEQUENCE [LARGE SCALE GENOMIC DNA]</scope>
    <source>
        <strain evidence="2 3">B05.10</strain>
    </source>
</reference>
<dbReference type="Gene3D" id="6.10.250.3440">
    <property type="match status" value="1"/>
</dbReference>
<accession>A0A384JXE0</accession>
<dbReference type="OrthoDB" id="2098203at2759"/>
<organism evidence="2 3">
    <name type="scientific">Botryotinia fuckeliana (strain B05.10)</name>
    <name type="common">Noble rot fungus</name>
    <name type="synonym">Botrytis cinerea</name>
    <dbReference type="NCBI Taxonomy" id="332648"/>
    <lineage>
        <taxon>Eukaryota</taxon>
        <taxon>Fungi</taxon>
        <taxon>Dikarya</taxon>
        <taxon>Ascomycota</taxon>
        <taxon>Pezizomycotina</taxon>
        <taxon>Leotiomycetes</taxon>
        <taxon>Helotiales</taxon>
        <taxon>Sclerotiniaceae</taxon>
        <taxon>Botrytis</taxon>
    </lineage>
</organism>
<dbReference type="GO" id="GO:0003735">
    <property type="term" value="F:structural constituent of ribosome"/>
    <property type="evidence" value="ECO:0007669"/>
    <property type="project" value="InterPro"/>
</dbReference>
<name>A0A384JXE0_BOTFB</name>
<dbReference type="PANTHER" id="PTHR39150:SF1">
    <property type="entry name" value="LARGE RIBOSOMAL SUBUNIT PROTEIN ML40"/>
    <property type="match status" value="1"/>
</dbReference>
<dbReference type="Proteomes" id="UP000001798">
    <property type="component" value="Chromosome 11"/>
</dbReference>
<keyword evidence="3" id="KW-1185">Reference proteome</keyword>
<reference evidence="2 3" key="2">
    <citation type="journal article" date="2012" name="Eukaryot. Cell">
        <title>Genome update of Botrytis cinerea strains B05.10 and T4.</title>
        <authorList>
            <person name="Staats M."/>
            <person name="van Kan J.A."/>
        </authorList>
    </citation>
    <scope>NUCLEOTIDE SEQUENCE [LARGE SCALE GENOMIC DNA]</scope>
    <source>
        <strain evidence="2 3">B05.10</strain>
    </source>
</reference>
<dbReference type="AlphaFoldDB" id="A0A384JXE0"/>
<dbReference type="EMBL" id="CP009815">
    <property type="protein sequence ID" value="ATZ55014.1"/>
    <property type="molecule type" value="Genomic_DNA"/>
</dbReference>
<feature type="region of interest" description="Disordered" evidence="1">
    <location>
        <begin position="30"/>
        <end position="54"/>
    </location>
</feature>
<dbReference type="GO" id="GO:0005739">
    <property type="term" value="C:mitochondrion"/>
    <property type="evidence" value="ECO:0007669"/>
    <property type="project" value="GOC"/>
</dbReference>
<dbReference type="OMA" id="FTDMFPI"/>
<dbReference type="InterPro" id="IPR042831">
    <property type="entry name" value="Ribosomal_mL40_fung"/>
</dbReference>
<dbReference type="VEuPathDB" id="FungiDB:Bcin11g03210"/>
<sequence>MSPHLPTPSPLFRLLTPLLQSFRSTFPSTTSTAPLRTFTSTPTMHKKNPNSKTDPRVTLIRYHLQHPKTPRPLRFSRTRALRHWTIHRAWMILRRKQRIEEESELYRLHQSMHSAMEDLRLLDGSGQKEAGRLYRVALEKKGIFGKDGIPIEYARAQTDTPAREPWNHGWTTDKTTIR</sequence>